<name>A0A5M3MZQ9_CONPW</name>
<dbReference type="AlphaFoldDB" id="A0A5M3MZQ9"/>
<feature type="compositionally biased region" description="Basic and acidic residues" evidence="1">
    <location>
        <begin position="469"/>
        <end position="500"/>
    </location>
</feature>
<gene>
    <name evidence="3" type="ORF">CONPUDRAFT_163618</name>
</gene>
<keyword evidence="4" id="KW-1185">Reference proteome</keyword>
<feature type="compositionally biased region" description="Basic and acidic residues" evidence="1">
    <location>
        <begin position="430"/>
        <end position="440"/>
    </location>
</feature>
<dbReference type="PANTHER" id="PTHR36223:SF1">
    <property type="entry name" value="TRANSCRIPTION ELONGATION FACTOR EAF N-TERMINAL DOMAIN-CONTAINING PROTEIN"/>
    <property type="match status" value="1"/>
</dbReference>
<dbReference type="InterPro" id="IPR057678">
    <property type="entry name" value="DUF7918"/>
</dbReference>
<feature type="region of interest" description="Disordered" evidence="1">
    <location>
        <begin position="355"/>
        <end position="500"/>
    </location>
</feature>
<evidence type="ECO:0000313" key="4">
    <source>
        <dbReference type="Proteomes" id="UP000053558"/>
    </source>
</evidence>
<proteinExistence type="predicted"/>
<dbReference type="GeneID" id="19204952"/>
<feature type="domain" description="DUF7918" evidence="2">
    <location>
        <begin position="19"/>
        <end position="225"/>
    </location>
</feature>
<dbReference type="Pfam" id="PF25534">
    <property type="entry name" value="DUF7918"/>
    <property type="match status" value="1"/>
</dbReference>
<comment type="caution">
    <text evidence="3">The sequence shown here is derived from an EMBL/GenBank/DDBJ whole genome shotgun (WGS) entry which is preliminary data.</text>
</comment>
<evidence type="ECO:0000259" key="2">
    <source>
        <dbReference type="Pfam" id="PF25534"/>
    </source>
</evidence>
<dbReference type="RefSeq" id="XP_007766194.1">
    <property type="nucleotide sequence ID" value="XM_007768004.1"/>
</dbReference>
<sequence>MLELSGFNACIYMGDDEEEREEYKVRKAETKSKRQVSCWISSEAGQKFTIFLEYTGASRCNFTGEVFLDGHSYEIVSLKAPQQTRVSMRGTTVEIAGDIRWRPFMFSKLQLTDDEQYRGRYGPGDIGTILLKIYKIKYTTEAKSGPSASVNATANKVHEEDKKNAPHCISFGEADHYESDEGFHAQPYWSSQNGTPFNYKIMAKSVEFLFRYRPLDVLQANGIVPLQRPIHQSLEDRHNEFEQGSSSTPRTIDGASPAPPSHAGTERPDKPEDSPPGAPNALKQEEDDAVGHLRSPSPELEYMDLVEPRVTVPETSSEALPDVTAAGSNRITSNQEGTDRELSAQLEHLELADTFAASMAGPPSNSHVSSDRDDAQAGQAELEVSQAIPEEPLPTDHAGGGGNNPNIKVEAEHTTLPAVANGGTTSSDQDNDHPEVKREGTPVPGTSNGKRKSRSDNQSIIPRLKERKKYHEEQARLHKEQSRLHGEQARIQEEQSRIQEEQSRLCDEELSRIKRIKLENEGVHGEGTPDEPFVIQDD</sequence>
<organism evidence="3 4">
    <name type="scientific">Coniophora puteana (strain RWD-64-598)</name>
    <name type="common">Brown rot fungus</name>
    <dbReference type="NCBI Taxonomy" id="741705"/>
    <lineage>
        <taxon>Eukaryota</taxon>
        <taxon>Fungi</taxon>
        <taxon>Dikarya</taxon>
        <taxon>Basidiomycota</taxon>
        <taxon>Agaricomycotina</taxon>
        <taxon>Agaricomycetes</taxon>
        <taxon>Agaricomycetidae</taxon>
        <taxon>Boletales</taxon>
        <taxon>Coniophorineae</taxon>
        <taxon>Coniophoraceae</taxon>
        <taxon>Coniophora</taxon>
    </lineage>
</organism>
<protein>
    <recommendedName>
        <fullName evidence="2">DUF7918 domain-containing protein</fullName>
    </recommendedName>
</protein>
<dbReference type="KEGG" id="cput:CONPUDRAFT_163618"/>
<evidence type="ECO:0000313" key="3">
    <source>
        <dbReference type="EMBL" id="EIW84516.1"/>
    </source>
</evidence>
<dbReference type="EMBL" id="JH711575">
    <property type="protein sequence ID" value="EIW84516.1"/>
    <property type="molecule type" value="Genomic_DNA"/>
</dbReference>
<dbReference type="PANTHER" id="PTHR36223">
    <property type="entry name" value="BETA-LACTAMASE-TYPE TRANSPEPTIDASE FOLD DOMAIN CONTAINING PROTEIN"/>
    <property type="match status" value="1"/>
</dbReference>
<feature type="region of interest" description="Disordered" evidence="1">
    <location>
        <begin position="238"/>
        <end position="340"/>
    </location>
</feature>
<reference evidence="4" key="1">
    <citation type="journal article" date="2012" name="Science">
        <title>The Paleozoic origin of enzymatic lignin decomposition reconstructed from 31 fungal genomes.</title>
        <authorList>
            <person name="Floudas D."/>
            <person name="Binder M."/>
            <person name="Riley R."/>
            <person name="Barry K."/>
            <person name="Blanchette R.A."/>
            <person name="Henrissat B."/>
            <person name="Martinez A.T."/>
            <person name="Otillar R."/>
            <person name="Spatafora J.W."/>
            <person name="Yadav J.S."/>
            <person name="Aerts A."/>
            <person name="Benoit I."/>
            <person name="Boyd A."/>
            <person name="Carlson A."/>
            <person name="Copeland A."/>
            <person name="Coutinho P.M."/>
            <person name="de Vries R.P."/>
            <person name="Ferreira P."/>
            <person name="Findley K."/>
            <person name="Foster B."/>
            <person name="Gaskell J."/>
            <person name="Glotzer D."/>
            <person name="Gorecki P."/>
            <person name="Heitman J."/>
            <person name="Hesse C."/>
            <person name="Hori C."/>
            <person name="Igarashi K."/>
            <person name="Jurgens J.A."/>
            <person name="Kallen N."/>
            <person name="Kersten P."/>
            <person name="Kohler A."/>
            <person name="Kuees U."/>
            <person name="Kumar T.K.A."/>
            <person name="Kuo A."/>
            <person name="LaButti K."/>
            <person name="Larrondo L.F."/>
            <person name="Lindquist E."/>
            <person name="Ling A."/>
            <person name="Lombard V."/>
            <person name="Lucas S."/>
            <person name="Lundell T."/>
            <person name="Martin R."/>
            <person name="McLaughlin D.J."/>
            <person name="Morgenstern I."/>
            <person name="Morin E."/>
            <person name="Murat C."/>
            <person name="Nagy L.G."/>
            <person name="Nolan M."/>
            <person name="Ohm R.A."/>
            <person name="Patyshakuliyeva A."/>
            <person name="Rokas A."/>
            <person name="Ruiz-Duenas F.J."/>
            <person name="Sabat G."/>
            <person name="Salamov A."/>
            <person name="Samejima M."/>
            <person name="Schmutz J."/>
            <person name="Slot J.C."/>
            <person name="St John F."/>
            <person name="Stenlid J."/>
            <person name="Sun H."/>
            <person name="Sun S."/>
            <person name="Syed K."/>
            <person name="Tsang A."/>
            <person name="Wiebenga A."/>
            <person name="Young D."/>
            <person name="Pisabarro A."/>
            <person name="Eastwood D.C."/>
            <person name="Martin F."/>
            <person name="Cullen D."/>
            <person name="Grigoriev I.V."/>
            <person name="Hibbett D.S."/>
        </authorList>
    </citation>
    <scope>NUCLEOTIDE SEQUENCE [LARGE SCALE GENOMIC DNA]</scope>
    <source>
        <strain evidence="4">RWD-64-598 SS2</strain>
    </source>
</reference>
<feature type="compositionally biased region" description="Basic and acidic residues" evidence="1">
    <location>
        <begin position="264"/>
        <end position="273"/>
    </location>
</feature>
<dbReference type="OrthoDB" id="3364132at2759"/>
<dbReference type="Proteomes" id="UP000053558">
    <property type="component" value="Unassembled WGS sequence"/>
</dbReference>
<feature type="compositionally biased region" description="Polar residues" evidence="1">
    <location>
        <begin position="326"/>
        <end position="336"/>
    </location>
</feature>
<accession>A0A5M3MZQ9</accession>
<evidence type="ECO:0000256" key="1">
    <source>
        <dbReference type="SAM" id="MobiDB-lite"/>
    </source>
</evidence>